<dbReference type="AlphaFoldDB" id="A0A7X5R2I7"/>
<accession>A0A7X5R2I7</accession>
<dbReference type="Gene3D" id="1.25.40.10">
    <property type="entry name" value="Tetratricopeptide repeat domain"/>
    <property type="match status" value="1"/>
</dbReference>
<dbReference type="Proteomes" id="UP000541033">
    <property type="component" value="Unassembled WGS sequence"/>
</dbReference>
<dbReference type="InterPro" id="IPR011990">
    <property type="entry name" value="TPR-like_helical_dom_sf"/>
</dbReference>
<comment type="caution">
    <text evidence="1">The sequence shown here is derived from an EMBL/GenBank/DDBJ whole genome shotgun (WGS) entry which is preliminary data.</text>
</comment>
<sequence length="208" mass="23276">MAINVTWDYIDETSFAAETPEAARAVAEQFVALARDPETVYEEDTSPAGLLITASECFYDANDPLQAYEAAREAQEAEGEAAPDKRVYLLDALLRTGQEAEATQLADEIRAEKLTDPLIYSFIGDSYDVVGNNHQAQVWFNRGIRMMDELIKDSDGYEPEEVAEMLEDREILILGRQLVRSEAGLEPDDLDHEALEILASHEDDEETE</sequence>
<gene>
    <name evidence="1" type="ORF">FHX76_002317</name>
</gene>
<evidence type="ECO:0000313" key="2">
    <source>
        <dbReference type="Proteomes" id="UP000541033"/>
    </source>
</evidence>
<dbReference type="SUPFAM" id="SSF48452">
    <property type="entry name" value="TPR-like"/>
    <property type="match status" value="1"/>
</dbReference>
<reference evidence="1 2" key="1">
    <citation type="submission" date="2020-02" db="EMBL/GenBank/DDBJ databases">
        <title>Sequencing the genomes of 1000 actinobacteria strains.</title>
        <authorList>
            <person name="Klenk H.-P."/>
        </authorList>
    </citation>
    <scope>NUCLEOTIDE SEQUENCE [LARGE SCALE GENOMIC DNA]</scope>
    <source>
        <strain evidence="1 2">DSM 27960</strain>
    </source>
</reference>
<name>A0A7X5R2I7_9MICO</name>
<dbReference type="RefSeq" id="WP_167150802.1">
    <property type="nucleotide sequence ID" value="NZ_JAAMOX010000002.1"/>
</dbReference>
<proteinExistence type="predicted"/>
<evidence type="ECO:0000313" key="1">
    <source>
        <dbReference type="EMBL" id="NIH54421.1"/>
    </source>
</evidence>
<dbReference type="EMBL" id="JAAMOX010000002">
    <property type="protein sequence ID" value="NIH54421.1"/>
    <property type="molecule type" value="Genomic_DNA"/>
</dbReference>
<keyword evidence="2" id="KW-1185">Reference proteome</keyword>
<protein>
    <submittedName>
        <fullName evidence="1">Tetratricopeptide (TPR) repeat protein</fullName>
    </submittedName>
</protein>
<organism evidence="1 2">
    <name type="scientific">Lysinibacter cavernae</name>
    <dbReference type="NCBI Taxonomy" id="1640652"/>
    <lineage>
        <taxon>Bacteria</taxon>
        <taxon>Bacillati</taxon>
        <taxon>Actinomycetota</taxon>
        <taxon>Actinomycetes</taxon>
        <taxon>Micrococcales</taxon>
        <taxon>Microbacteriaceae</taxon>
        <taxon>Lysinibacter</taxon>
    </lineage>
</organism>